<evidence type="ECO:0000259" key="1">
    <source>
        <dbReference type="PROSITE" id="PS50127"/>
    </source>
</evidence>
<protein>
    <submittedName>
        <fullName evidence="3">Uncharacterized protein LOC113788374</fullName>
    </submittedName>
</protein>
<accession>A0A6P6XJQ8</accession>
<name>A0A6P6XJQ8_DERPT</name>
<dbReference type="InterPro" id="IPR000608">
    <property type="entry name" value="UBC"/>
</dbReference>
<sequence>MEFMSGMDGSNIQAQFNYVNFPNEQHKSYQNNINQSNELRMEGVPNQPYYYNSMPNNQGPINHESIRRDEFDNYPGMNFLHPNMPYPNKKNFALDPMMNTSFPSENVLYKQNNFNAASQIGGLKKTNLTSQAFPPDTILSSVENDENNISVSNKFSSSSALKNQENKDYYLTLNNNNILEWILEIYGPQDSIYEGIYFAVQINFTESFPNTPPTIKFITPIFHPNISKDGVVCMSLLHEPGVDHTNEFETFNERWRPIINVETIILAIYTLLKHPNTNSPENIEASQKAYCPNKYSLVDGKCYSITTFEPEVHCEKPYELVDGSCKQVVYIRPKLECESGSALKNDICLKVYHQKPSKVCENNAKLVQDKCVEQISEEPGLVCSAGSKLINGKCETSEIVSALPICDNPRSNEKCVSLNTQQCPPNYRLISSLECERLTSVAPTLVCSPERNLVNGRFSMEVTPVCNENMQLIDDVCKGIIQAPGVPSCLEPFVLVNSQCIYKEVVPSLKVCKDGALTNAGCLVSNKIQAVYLCDNGYVFNQYNNTCSKVLVSKPLISCLDGEFDENVGSCYRLVNDESKTLNADASYSFYLKDANPTGQVQKENLTTDKVSEQVKDLPNPNTTMAVEKITSQNTKLTSKNDDLSSTFLKQPVSASTNKQFIPIKKFYGVDAIGEALRWIRNKSSNLLFGNQQ</sequence>
<evidence type="ECO:0000313" key="3">
    <source>
        <dbReference type="RefSeq" id="XP_027193637.1"/>
    </source>
</evidence>
<dbReference type="RefSeq" id="XP_027193637.1">
    <property type="nucleotide sequence ID" value="XM_027337836.1"/>
</dbReference>
<dbReference type="Gene3D" id="3.10.110.10">
    <property type="entry name" value="Ubiquitin Conjugating Enzyme"/>
    <property type="match status" value="1"/>
</dbReference>
<gene>
    <name evidence="3" type="primary">LOC113788374</name>
</gene>
<dbReference type="InterPro" id="IPR016135">
    <property type="entry name" value="UBQ-conjugating_enzyme/RWD"/>
</dbReference>
<dbReference type="PROSITE" id="PS50127">
    <property type="entry name" value="UBC_2"/>
    <property type="match status" value="1"/>
</dbReference>
<dbReference type="InterPro" id="IPR050113">
    <property type="entry name" value="Ub_conjugating_enzyme"/>
</dbReference>
<evidence type="ECO:0000313" key="2">
    <source>
        <dbReference type="Proteomes" id="UP000515146"/>
    </source>
</evidence>
<feature type="domain" description="UBC core" evidence="1">
    <location>
        <begin position="149"/>
        <end position="312"/>
    </location>
</feature>
<reference evidence="3" key="1">
    <citation type="submission" date="2025-08" db="UniProtKB">
        <authorList>
            <consortium name="RefSeq"/>
        </authorList>
    </citation>
    <scope>IDENTIFICATION</scope>
    <source>
        <strain evidence="3">Airmid</strain>
    </source>
</reference>
<dbReference type="AlphaFoldDB" id="A0A6P6XJQ8"/>
<proteinExistence type="predicted"/>
<dbReference type="Proteomes" id="UP000515146">
    <property type="component" value="Unplaced"/>
</dbReference>
<dbReference type="PANTHER" id="PTHR24067">
    <property type="entry name" value="UBIQUITIN-CONJUGATING ENZYME E2"/>
    <property type="match status" value="1"/>
</dbReference>
<organism evidence="2 3">
    <name type="scientific">Dermatophagoides pteronyssinus</name>
    <name type="common">European house dust mite</name>
    <dbReference type="NCBI Taxonomy" id="6956"/>
    <lineage>
        <taxon>Eukaryota</taxon>
        <taxon>Metazoa</taxon>
        <taxon>Ecdysozoa</taxon>
        <taxon>Arthropoda</taxon>
        <taxon>Chelicerata</taxon>
        <taxon>Arachnida</taxon>
        <taxon>Acari</taxon>
        <taxon>Acariformes</taxon>
        <taxon>Sarcoptiformes</taxon>
        <taxon>Astigmata</taxon>
        <taxon>Psoroptidia</taxon>
        <taxon>Analgoidea</taxon>
        <taxon>Pyroglyphidae</taxon>
        <taxon>Dermatophagoidinae</taxon>
        <taxon>Dermatophagoides</taxon>
    </lineage>
</organism>
<dbReference type="SUPFAM" id="SSF54495">
    <property type="entry name" value="UBC-like"/>
    <property type="match status" value="1"/>
</dbReference>
<dbReference type="InParanoid" id="A0A6P6XJQ8"/>
<dbReference type="Pfam" id="PF00179">
    <property type="entry name" value="UQ_con"/>
    <property type="match status" value="1"/>
</dbReference>
<keyword evidence="2" id="KW-1185">Reference proteome</keyword>
<dbReference type="OrthoDB" id="9978460at2759"/>
<dbReference type="SMART" id="SM00212">
    <property type="entry name" value="UBCc"/>
    <property type="match status" value="1"/>
</dbReference>
<dbReference type="KEGG" id="dpte:113788374"/>